<name>A0ABP7LAR5_9ACTN</name>
<dbReference type="Pfam" id="PF02342">
    <property type="entry name" value="TerD"/>
    <property type="match status" value="1"/>
</dbReference>
<accession>A0ABP7LAR5</accession>
<dbReference type="InterPro" id="IPR003325">
    <property type="entry name" value="TerD"/>
</dbReference>
<dbReference type="InterPro" id="IPR051324">
    <property type="entry name" value="Stress/Tellurium_Resist"/>
</dbReference>
<evidence type="ECO:0000259" key="2">
    <source>
        <dbReference type="Pfam" id="PF02342"/>
    </source>
</evidence>
<sequence>MMRGLVKGNNAFVPTAALRAAVRSGVDVAALLVTERGRVRGDSDIVFDGAPVHASGAVRLTRGEDGTVWVDADLPRTEETITRVLLVASTEVGALRDAHGLSVEVFGPDGSTVVAYEVTDAGDETAMVLAELYRRSGGWKFRAVGQGYVDGLTGLARDHGVDVSEAPRETPVQAPAPVTPTAPVAARAEAPAQPQAPTRVRRPTREELLDMTQEQIRALAMEARASAAEAPDAPAAAALPVQLSRPSTGRWRHGSDFTPRKLRGRENDVVTLDGLPPGVVLVELDVTGPGYTGMWPLDGNNKKLRYLVSSTIDDFRGRVVTTVPEDGRLRLRLETDGEWRLRVAPLSTAPLLTGKPLKSRGPDVLRYTGGPVDVVFDYEGDSNFIVHLFELAGHDDLTRLPSQGTNAVNEIGRRKETVPLPAGPLVLRLPASDGPWSVRLKDPGAHGGESYAGGGGGVAKVLEPRAVLSWLRRGR</sequence>
<comment type="caution">
    <text evidence="3">The sequence shown here is derived from an EMBL/GenBank/DDBJ whole genome shotgun (WGS) entry which is preliminary data.</text>
</comment>
<comment type="similarity">
    <text evidence="1">Belongs to the CAPAB/TerDEXZ family.</text>
</comment>
<gene>
    <name evidence="3" type="ORF">GCM10022244_05580</name>
</gene>
<protein>
    <submittedName>
        <fullName evidence="3">TerD family protein</fullName>
    </submittedName>
</protein>
<reference evidence="4" key="1">
    <citation type="journal article" date="2019" name="Int. J. Syst. Evol. Microbiol.">
        <title>The Global Catalogue of Microorganisms (GCM) 10K type strain sequencing project: providing services to taxonomists for standard genome sequencing and annotation.</title>
        <authorList>
            <consortium name="The Broad Institute Genomics Platform"/>
            <consortium name="The Broad Institute Genome Sequencing Center for Infectious Disease"/>
            <person name="Wu L."/>
            <person name="Ma J."/>
        </authorList>
    </citation>
    <scope>NUCLEOTIDE SEQUENCE [LARGE SCALE GENOMIC DNA]</scope>
    <source>
        <strain evidence="4">JCM 16956</strain>
    </source>
</reference>
<evidence type="ECO:0000313" key="4">
    <source>
        <dbReference type="Proteomes" id="UP001501000"/>
    </source>
</evidence>
<feature type="domain" description="TerD" evidence="2">
    <location>
        <begin position="25"/>
        <end position="159"/>
    </location>
</feature>
<evidence type="ECO:0000256" key="1">
    <source>
        <dbReference type="ARBA" id="ARBA00008775"/>
    </source>
</evidence>
<dbReference type="PANTHER" id="PTHR32097">
    <property type="entry name" value="CAMP-BINDING PROTEIN 1-RELATED"/>
    <property type="match status" value="1"/>
</dbReference>
<organism evidence="3 4">
    <name type="scientific">Streptomyces gulbargensis</name>
    <dbReference type="NCBI Taxonomy" id="364901"/>
    <lineage>
        <taxon>Bacteria</taxon>
        <taxon>Bacillati</taxon>
        <taxon>Actinomycetota</taxon>
        <taxon>Actinomycetes</taxon>
        <taxon>Kitasatosporales</taxon>
        <taxon>Streptomycetaceae</taxon>
        <taxon>Streptomyces</taxon>
    </lineage>
</organism>
<dbReference type="CDD" id="cd06974">
    <property type="entry name" value="TerD_like"/>
    <property type="match status" value="1"/>
</dbReference>
<dbReference type="Proteomes" id="UP001501000">
    <property type="component" value="Unassembled WGS sequence"/>
</dbReference>
<dbReference type="EMBL" id="BAABAJ010000002">
    <property type="protein sequence ID" value="GAA3898196.1"/>
    <property type="molecule type" value="Genomic_DNA"/>
</dbReference>
<dbReference type="Gene3D" id="2.60.60.30">
    <property type="entry name" value="sav2460 like domains"/>
    <property type="match status" value="1"/>
</dbReference>
<keyword evidence="4" id="KW-1185">Reference proteome</keyword>
<proteinExistence type="inferred from homology"/>
<dbReference type="PANTHER" id="PTHR32097:SF4">
    <property type="entry name" value="GENERAL STRESS PROTEIN 16U"/>
    <property type="match status" value="1"/>
</dbReference>
<dbReference type="RefSeq" id="WP_345278400.1">
    <property type="nucleotide sequence ID" value="NZ_BAABAJ010000002.1"/>
</dbReference>
<evidence type="ECO:0000313" key="3">
    <source>
        <dbReference type="EMBL" id="GAA3898196.1"/>
    </source>
</evidence>